<dbReference type="STRING" id="1502745.SAMN02799620_01166"/>
<keyword evidence="2" id="KW-0436">Ligase</keyword>
<sequence>MVESLVQNDFEINLQHVMRRMRTMNAHVEIITLLDAEGTVARSTYGEVVRRADKLANALQSLGVGKGDRVATFAWNTQQHLEIYLAVPCMGAVLHTLNIRLTDDQLIYIINHARDRVIIVDETLLAQIERILPSIGGVEHFIVIGDHTRGAALPRPFAYEAFIATEPDHFDYPEIDGRAAASLCYTSGTTGNPKGVLYGHRSTVLHAMAECLTDTLDVRSADRVLPVVPMFHANAWGLPYTCGMLGAALIMPGRFLHADALVRLIAAEHVTFAAAVPTIWNDVLRTSADAPESLGSLRRVTCGGAAVPQALMQRFEDTFGTALIQGFGMTETSPLVAIAEAPPGVTGAEFWRYRAKTGRISPLVEARIVDVDGHELPWDGEHPGELELAGPWIASGYYLDEASEEKFRQGWLRTGDVATIDALGYIQITDRVKDVIKSGGEWISSIEMENALMSHPQVIEAAVIAKPDERWDERPLPCVVVGTGGDATPQALNAHIQASFARWQLPDEYAYISEVPKTSVGKFDKKVLRTMLAAGELPGRRAVEVTQHDAHRIHVTPPRPV</sequence>
<comment type="similarity">
    <text evidence="1">Belongs to the ATP-dependent AMP-binding enzyme family.</text>
</comment>
<reference evidence="12" key="1">
    <citation type="submission" date="2016-10" db="EMBL/GenBank/DDBJ databases">
        <authorList>
            <person name="Varghese N."/>
            <person name="Submissions S."/>
        </authorList>
    </citation>
    <scope>NUCLEOTIDE SEQUENCE [LARGE SCALE GENOMIC DNA]</scope>
    <source>
        <strain evidence="12">UNC267MFSha1.1M11</strain>
    </source>
</reference>
<dbReference type="EMBL" id="FMUB01000002">
    <property type="protein sequence ID" value="SCX08128.1"/>
    <property type="molecule type" value="Genomic_DNA"/>
</dbReference>
<name>A0A1G4VKG2_9MYCO</name>
<evidence type="ECO:0000259" key="10">
    <source>
        <dbReference type="Pfam" id="PF13193"/>
    </source>
</evidence>
<evidence type="ECO:0000256" key="7">
    <source>
        <dbReference type="ARBA" id="ARBA00080667"/>
    </source>
</evidence>
<dbReference type="NCBIfam" id="NF004837">
    <property type="entry name" value="PRK06187.1"/>
    <property type="match status" value="1"/>
</dbReference>
<evidence type="ECO:0000313" key="11">
    <source>
        <dbReference type="EMBL" id="SCX08128.1"/>
    </source>
</evidence>
<proteinExistence type="inferred from homology"/>
<evidence type="ECO:0000313" key="12">
    <source>
        <dbReference type="Proteomes" id="UP000199707"/>
    </source>
</evidence>
<dbReference type="InterPro" id="IPR042099">
    <property type="entry name" value="ANL_N_sf"/>
</dbReference>
<dbReference type="FunFam" id="3.30.300.30:FF:000008">
    <property type="entry name" value="2,3-dihydroxybenzoate-AMP ligase"/>
    <property type="match status" value="1"/>
</dbReference>
<dbReference type="Pfam" id="PF00501">
    <property type="entry name" value="AMP-binding"/>
    <property type="match status" value="1"/>
</dbReference>
<evidence type="ECO:0000256" key="8">
    <source>
        <dbReference type="ARBA" id="ARBA00083882"/>
    </source>
</evidence>
<dbReference type="Pfam" id="PF13193">
    <property type="entry name" value="AMP-binding_C"/>
    <property type="match status" value="1"/>
</dbReference>
<dbReference type="PANTHER" id="PTHR43767:SF11">
    <property type="entry name" value="MEDIUM-CHAIN-FATTY-ACID--COA LIGASE"/>
    <property type="match status" value="1"/>
</dbReference>
<dbReference type="AlphaFoldDB" id="A0A1G4VKG2"/>
<dbReference type="CDD" id="cd12119">
    <property type="entry name" value="ttLC_FACS_AlkK_like"/>
    <property type="match status" value="1"/>
</dbReference>
<dbReference type="InterPro" id="IPR050237">
    <property type="entry name" value="ATP-dep_AMP-bd_enzyme"/>
</dbReference>
<evidence type="ECO:0000259" key="9">
    <source>
        <dbReference type="Pfam" id="PF00501"/>
    </source>
</evidence>
<dbReference type="Proteomes" id="UP000199707">
    <property type="component" value="Unassembled WGS sequence"/>
</dbReference>
<feature type="domain" description="AMP-dependent synthetase/ligase" evidence="9">
    <location>
        <begin position="38"/>
        <end position="398"/>
    </location>
</feature>
<evidence type="ECO:0000256" key="6">
    <source>
        <dbReference type="ARBA" id="ARBA00076959"/>
    </source>
</evidence>
<protein>
    <recommendedName>
        <fullName evidence="5">Long-chain-fatty-acid--CoA ligase FadD13</fullName>
        <ecNumber evidence="3">6.2.1.3</ecNumber>
    </recommendedName>
    <alternativeName>
        <fullName evidence="6">Fatty acyl-CoA ligase</fullName>
    </alternativeName>
    <alternativeName>
        <fullName evidence="8">Fatty acyl-CoA synthetase</fullName>
    </alternativeName>
    <alternativeName>
        <fullName evidence="7">Very-long-chain fatty-acyl-CoA synthetase</fullName>
    </alternativeName>
</protein>
<dbReference type="InterPro" id="IPR020845">
    <property type="entry name" value="AMP-binding_CS"/>
</dbReference>
<dbReference type="PANTHER" id="PTHR43767">
    <property type="entry name" value="LONG-CHAIN-FATTY-ACID--COA LIGASE"/>
    <property type="match status" value="1"/>
</dbReference>
<gene>
    <name evidence="11" type="ORF">SAMN02799620_01166</name>
</gene>
<dbReference type="Gene3D" id="3.40.50.12780">
    <property type="entry name" value="N-terminal domain of ligase-like"/>
    <property type="match status" value="1"/>
</dbReference>
<accession>A0A1G4VKG2</accession>
<dbReference type="GO" id="GO:0004467">
    <property type="term" value="F:long-chain fatty acid-CoA ligase activity"/>
    <property type="evidence" value="ECO:0007669"/>
    <property type="project" value="UniProtKB-EC"/>
</dbReference>
<evidence type="ECO:0000256" key="1">
    <source>
        <dbReference type="ARBA" id="ARBA00006432"/>
    </source>
</evidence>
<evidence type="ECO:0000256" key="3">
    <source>
        <dbReference type="ARBA" id="ARBA00026121"/>
    </source>
</evidence>
<dbReference type="SUPFAM" id="SSF56801">
    <property type="entry name" value="Acetyl-CoA synthetase-like"/>
    <property type="match status" value="1"/>
</dbReference>
<dbReference type="RefSeq" id="WP_090354514.1">
    <property type="nucleotide sequence ID" value="NZ_FMUB01000002.1"/>
</dbReference>
<dbReference type="InterPro" id="IPR045851">
    <property type="entry name" value="AMP-bd_C_sf"/>
</dbReference>
<dbReference type="InterPro" id="IPR025110">
    <property type="entry name" value="AMP-bd_C"/>
</dbReference>
<dbReference type="EC" id="6.2.1.3" evidence="3"/>
<dbReference type="Gene3D" id="3.30.300.30">
    <property type="match status" value="1"/>
</dbReference>
<dbReference type="PROSITE" id="PS00455">
    <property type="entry name" value="AMP_BINDING"/>
    <property type="match status" value="1"/>
</dbReference>
<evidence type="ECO:0000256" key="2">
    <source>
        <dbReference type="ARBA" id="ARBA00022598"/>
    </source>
</evidence>
<comment type="catalytic activity">
    <reaction evidence="4">
        <text>a long-chain fatty acid + ATP + CoA = a long-chain fatty acyl-CoA + AMP + diphosphate</text>
        <dbReference type="Rhea" id="RHEA:15421"/>
        <dbReference type="ChEBI" id="CHEBI:30616"/>
        <dbReference type="ChEBI" id="CHEBI:33019"/>
        <dbReference type="ChEBI" id="CHEBI:57287"/>
        <dbReference type="ChEBI" id="CHEBI:57560"/>
        <dbReference type="ChEBI" id="CHEBI:83139"/>
        <dbReference type="ChEBI" id="CHEBI:456215"/>
        <dbReference type="EC" id="6.2.1.3"/>
    </reaction>
</comment>
<organism evidence="11 12">
    <name type="scientific">Mycolicibacterium fluoranthenivorans</name>
    <dbReference type="NCBI Taxonomy" id="258505"/>
    <lineage>
        <taxon>Bacteria</taxon>
        <taxon>Bacillati</taxon>
        <taxon>Actinomycetota</taxon>
        <taxon>Actinomycetes</taxon>
        <taxon>Mycobacteriales</taxon>
        <taxon>Mycobacteriaceae</taxon>
        <taxon>Mycolicibacterium</taxon>
    </lineage>
</organism>
<dbReference type="InterPro" id="IPR000873">
    <property type="entry name" value="AMP-dep_synth/lig_dom"/>
</dbReference>
<evidence type="ECO:0000256" key="4">
    <source>
        <dbReference type="ARBA" id="ARBA00036813"/>
    </source>
</evidence>
<feature type="domain" description="AMP-binding enzyme C-terminal" evidence="10">
    <location>
        <begin position="447"/>
        <end position="522"/>
    </location>
</feature>
<evidence type="ECO:0000256" key="5">
    <source>
        <dbReference type="ARBA" id="ARBA00069710"/>
    </source>
</evidence>